<dbReference type="Pfam" id="PF13847">
    <property type="entry name" value="Methyltransf_31"/>
    <property type="match status" value="1"/>
</dbReference>
<evidence type="ECO:0000259" key="1">
    <source>
        <dbReference type="Pfam" id="PF13847"/>
    </source>
</evidence>
<dbReference type="OrthoDB" id="9795634at2"/>
<evidence type="ECO:0000313" key="3">
    <source>
        <dbReference type="Proteomes" id="UP000192634"/>
    </source>
</evidence>
<dbReference type="EMBL" id="FWXN01000004">
    <property type="protein sequence ID" value="SMC51271.1"/>
    <property type="molecule type" value="Genomic_DNA"/>
</dbReference>
<accession>A0A1W1ZT80</accession>
<proteinExistence type="predicted"/>
<dbReference type="SUPFAM" id="SSF53335">
    <property type="entry name" value="S-adenosyl-L-methionine-dependent methyltransferases"/>
    <property type="match status" value="1"/>
</dbReference>
<dbReference type="InterPro" id="IPR025714">
    <property type="entry name" value="Methyltranfer_dom"/>
</dbReference>
<dbReference type="RefSeq" id="WP_084450331.1">
    <property type="nucleotide sequence ID" value="NZ_FWXN01000004.1"/>
</dbReference>
<dbReference type="CDD" id="cd02440">
    <property type="entry name" value="AdoMet_MTases"/>
    <property type="match status" value="1"/>
</dbReference>
<feature type="domain" description="Methyltransferase" evidence="1">
    <location>
        <begin position="34"/>
        <end position="157"/>
    </location>
</feature>
<dbReference type="Gene3D" id="3.40.50.150">
    <property type="entry name" value="Vaccinia Virus protein VP39"/>
    <property type="match status" value="1"/>
</dbReference>
<organism evidence="2 3">
    <name type="scientific">Janibacter indicus</name>
    <dbReference type="NCBI Taxonomy" id="857417"/>
    <lineage>
        <taxon>Bacteria</taxon>
        <taxon>Bacillati</taxon>
        <taxon>Actinomycetota</taxon>
        <taxon>Actinomycetes</taxon>
        <taxon>Micrococcales</taxon>
        <taxon>Intrasporangiaceae</taxon>
        <taxon>Janibacter</taxon>
    </lineage>
</organism>
<dbReference type="GO" id="GO:0032259">
    <property type="term" value="P:methylation"/>
    <property type="evidence" value="ECO:0007669"/>
    <property type="project" value="UniProtKB-KW"/>
</dbReference>
<dbReference type="InterPro" id="IPR029063">
    <property type="entry name" value="SAM-dependent_MTases_sf"/>
</dbReference>
<keyword evidence="2" id="KW-0808">Transferase</keyword>
<gene>
    <name evidence="2" type="ORF">SAMN06296429_104208</name>
</gene>
<name>A0A1W1ZT80_9MICO</name>
<keyword evidence="2" id="KW-0489">Methyltransferase</keyword>
<dbReference type="Proteomes" id="UP000192634">
    <property type="component" value="Unassembled WGS sequence"/>
</dbReference>
<dbReference type="PANTHER" id="PTHR43591">
    <property type="entry name" value="METHYLTRANSFERASE"/>
    <property type="match status" value="1"/>
</dbReference>
<dbReference type="AlphaFoldDB" id="A0A1W1ZT80"/>
<dbReference type="PANTHER" id="PTHR43591:SF24">
    <property type="entry name" value="2-METHOXY-6-POLYPRENYL-1,4-BENZOQUINOL METHYLASE, MITOCHONDRIAL"/>
    <property type="match status" value="1"/>
</dbReference>
<protein>
    <submittedName>
        <fullName evidence="2">Methyltransferase domain-containing protein</fullName>
    </submittedName>
</protein>
<dbReference type="GO" id="GO:0008168">
    <property type="term" value="F:methyltransferase activity"/>
    <property type="evidence" value="ECO:0007669"/>
    <property type="project" value="UniProtKB-KW"/>
</dbReference>
<sequence length="269" mass="28947">MDRYLHGHAEPVVASHAARTVESSAAYLLPRLRPGLRVLDVGCGPGSITLDLARRVSPGEVVGVDASAQVVAQARSAAREAGDERTTFEVADAMALPWADDSFDVVHAHQVLQHVTDPVGLLREMARVTRPGGLVAARDADYEAMTWAPAHPGLTSWLELYRTAARGTGAEPDAGRHLLGWCHSAGLTDVAATASVWCYADEAARQWWGGQWQRRAVESGFHDEVLRQGLADEGSIAHVVEGWRAWTSSPDGWFVVVHGEVLARVPAAD</sequence>
<reference evidence="2 3" key="1">
    <citation type="submission" date="2017-04" db="EMBL/GenBank/DDBJ databases">
        <authorList>
            <person name="Afonso C.L."/>
            <person name="Miller P.J."/>
            <person name="Scott M.A."/>
            <person name="Spackman E."/>
            <person name="Goraichik I."/>
            <person name="Dimitrov K.M."/>
            <person name="Suarez D.L."/>
            <person name="Swayne D.E."/>
        </authorList>
    </citation>
    <scope>NUCLEOTIDE SEQUENCE [LARGE SCALE GENOMIC DNA]</scope>
    <source>
        <strain evidence="2 3">CGMCC 1.12511</strain>
    </source>
</reference>
<evidence type="ECO:0000313" key="2">
    <source>
        <dbReference type="EMBL" id="SMC51271.1"/>
    </source>
</evidence>